<evidence type="ECO:0000256" key="1">
    <source>
        <dbReference type="ARBA" id="ARBA00023157"/>
    </source>
</evidence>
<dbReference type="SMART" id="SM00192">
    <property type="entry name" value="LDLa"/>
    <property type="match status" value="1"/>
</dbReference>
<feature type="disulfide bond" evidence="2">
    <location>
        <begin position="26"/>
        <end position="44"/>
    </location>
</feature>
<name>A0A6A4WET9_AMPAM</name>
<comment type="caution">
    <text evidence="2">Lacks conserved residue(s) required for the propagation of feature annotation.</text>
</comment>
<dbReference type="Gene3D" id="4.10.400.10">
    <property type="entry name" value="Low-density Lipoprotein Receptor"/>
    <property type="match status" value="1"/>
</dbReference>
<keyword evidence="4" id="KW-1185">Reference proteome</keyword>
<dbReference type="Pfam" id="PF00057">
    <property type="entry name" value="Ldl_recept_a"/>
    <property type="match status" value="1"/>
</dbReference>
<dbReference type="InterPro" id="IPR036055">
    <property type="entry name" value="LDL_receptor-like_sf"/>
</dbReference>
<proteinExistence type="predicted"/>
<keyword evidence="1 2" id="KW-1015">Disulfide bond</keyword>
<keyword evidence="3" id="KW-0449">Lipoprotein</keyword>
<evidence type="ECO:0000256" key="2">
    <source>
        <dbReference type="PROSITE-ProRule" id="PRU00124"/>
    </source>
</evidence>
<dbReference type="PROSITE" id="PS50068">
    <property type="entry name" value="LDLRA_2"/>
    <property type="match status" value="1"/>
</dbReference>
<keyword evidence="3" id="KW-0675">Receptor</keyword>
<comment type="caution">
    <text evidence="3">The sequence shown here is derived from an EMBL/GenBank/DDBJ whole genome shotgun (WGS) entry which is preliminary data.</text>
</comment>
<organism evidence="3 4">
    <name type="scientific">Amphibalanus amphitrite</name>
    <name type="common">Striped barnacle</name>
    <name type="synonym">Balanus amphitrite</name>
    <dbReference type="NCBI Taxonomy" id="1232801"/>
    <lineage>
        <taxon>Eukaryota</taxon>
        <taxon>Metazoa</taxon>
        <taxon>Ecdysozoa</taxon>
        <taxon>Arthropoda</taxon>
        <taxon>Crustacea</taxon>
        <taxon>Multicrustacea</taxon>
        <taxon>Cirripedia</taxon>
        <taxon>Thoracica</taxon>
        <taxon>Thoracicalcarea</taxon>
        <taxon>Balanomorpha</taxon>
        <taxon>Balanoidea</taxon>
        <taxon>Balanidae</taxon>
        <taxon>Amphibalaninae</taxon>
        <taxon>Amphibalanus</taxon>
    </lineage>
</organism>
<dbReference type="InterPro" id="IPR002172">
    <property type="entry name" value="LDrepeatLR_classA_rpt"/>
</dbReference>
<dbReference type="SUPFAM" id="SSF57424">
    <property type="entry name" value="LDL receptor-like module"/>
    <property type="match status" value="1"/>
</dbReference>
<protein>
    <submittedName>
        <fullName evidence="3">Low-density lipoprotein receptor-related protein 2</fullName>
    </submittedName>
</protein>
<dbReference type="Proteomes" id="UP000440578">
    <property type="component" value="Unassembled WGS sequence"/>
</dbReference>
<evidence type="ECO:0000313" key="3">
    <source>
        <dbReference type="EMBL" id="KAF0300501.1"/>
    </source>
</evidence>
<dbReference type="AlphaFoldDB" id="A0A6A4WET9"/>
<reference evidence="3 4" key="1">
    <citation type="submission" date="2019-07" db="EMBL/GenBank/DDBJ databases">
        <title>Draft genome assembly of a fouling barnacle, Amphibalanus amphitrite (Darwin, 1854): The first reference genome for Thecostraca.</title>
        <authorList>
            <person name="Kim W."/>
        </authorList>
    </citation>
    <scope>NUCLEOTIDE SEQUENCE [LARGE SCALE GENOMIC DNA]</scope>
    <source>
        <strain evidence="3">SNU_AA5</strain>
        <tissue evidence="3">Soma without cirri and trophi</tissue>
    </source>
</reference>
<evidence type="ECO:0000313" key="4">
    <source>
        <dbReference type="Proteomes" id="UP000440578"/>
    </source>
</evidence>
<dbReference type="EMBL" id="VIIS01001260">
    <property type="protein sequence ID" value="KAF0300501.1"/>
    <property type="molecule type" value="Genomic_DNA"/>
</dbReference>
<accession>A0A6A4WET9</accession>
<sequence>MDFIVTALTLPLPSPCDVFGQKRPRCSNHRCIPATWHCDGDDDCGDGADEPADCKSKERTCFGDLFTCDNGYSKRVNRK</sequence>
<dbReference type="PROSITE" id="PS01209">
    <property type="entry name" value="LDLRA_1"/>
    <property type="match status" value="1"/>
</dbReference>
<dbReference type="InterPro" id="IPR023415">
    <property type="entry name" value="LDLR_class-A_CS"/>
</dbReference>
<gene>
    <name evidence="3" type="primary">LRP2_4</name>
    <name evidence="3" type="ORF">FJT64_027010</name>
</gene>